<gene>
    <name evidence="2" type="ORF">FAGAP_7600</name>
</gene>
<dbReference type="InterPro" id="IPR013094">
    <property type="entry name" value="AB_hydrolase_3"/>
</dbReference>
<keyword evidence="2" id="KW-0378">Hydrolase</keyword>
<dbReference type="AlphaFoldDB" id="A0A9P5B5Z3"/>
<dbReference type="InterPro" id="IPR029058">
    <property type="entry name" value="AB_hydrolase_fold"/>
</dbReference>
<dbReference type="Proteomes" id="UP000737391">
    <property type="component" value="Unassembled WGS sequence"/>
</dbReference>
<feature type="domain" description="Alpha/beta hydrolase fold-3" evidence="1">
    <location>
        <begin position="152"/>
        <end position="220"/>
    </location>
</feature>
<name>A0A9P5B5Z3_9HYPO</name>
<evidence type="ECO:0000313" key="2">
    <source>
        <dbReference type="EMBL" id="KAF4496230.1"/>
    </source>
</evidence>
<sequence length="257" mass="28730">MEYIEPLFTSTCDKTVNSGLERYFREERLQLATIDPELDDYLKSITIPQIDTSDPAKAIASLRWYMKSLHKLPDPESDIVERDIYYTARNGVKLRAHAYEPVNSSSPTPPLVVYIHGGGWTIRSPEDAERSCRDIVQNLESELKVSLSKGFITGGSSAGGNMAAIASHLARDEKLTPAIPGVFLLAPMILPPEKEDALPEKYKDHYLSRTQTECKEDHILTTALDKIFHDSAAGEISSPLFVPFIWPTGHHNLPRLL</sequence>
<accession>A0A9P5B5Z3</accession>
<dbReference type="EMBL" id="LUFC02000560">
    <property type="protein sequence ID" value="KAF4496230.1"/>
    <property type="molecule type" value="Genomic_DNA"/>
</dbReference>
<keyword evidence="3" id="KW-1185">Reference proteome</keyword>
<proteinExistence type="predicted"/>
<dbReference type="OrthoDB" id="408631at2759"/>
<evidence type="ECO:0000313" key="3">
    <source>
        <dbReference type="Proteomes" id="UP000737391"/>
    </source>
</evidence>
<dbReference type="Gene3D" id="3.40.50.1820">
    <property type="entry name" value="alpha/beta hydrolase"/>
    <property type="match status" value="2"/>
</dbReference>
<reference evidence="2" key="1">
    <citation type="submission" date="2020-01" db="EMBL/GenBank/DDBJ databases">
        <title>Identification and distribution of gene clusters putatively required for synthesis of sphingolipid metabolism inhibitors in phylogenetically diverse species of the filamentous fungus Fusarium.</title>
        <authorList>
            <person name="Kim H.-S."/>
            <person name="Busman M."/>
            <person name="Brown D.W."/>
            <person name="Divon H."/>
            <person name="Uhlig S."/>
            <person name="Proctor R.H."/>
        </authorList>
    </citation>
    <scope>NUCLEOTIDE SEQUENCE</scope>
    <source>
        <strain evidence="2">NRRL 31653</strain>
    </source>
</reference>
<evidence type="ECO:0000259" key="1">
    <source>
        <dbReference type="Pfam" id="PF07859"/>
    </source>
</evidence>
<comment type="caution">
    <text evidence="2">The sequence shown here is derived from an EMBL/GenBank/DDBJ whole genome shotgun (WGS) entry which is preliminary data.</text>
</comment>
<dbReference type="Pfam" id="PF07859">
    <property type="entry name" value="Abhydrolase_3"/>
    <property type="match status" value="1"/>
</dbReference>
<dbReference type="GO" id="GO:0016787">
    <property type="term" value="F:hydrolase activity"/>
    <property type="evidence" value="ECO:0007669"/>
    <property type="project" value="UniProtKB-KW"/>
</dbReference>
<dbReference type="SUPFAM" id="SSF53474">
    <property type="entry name" value="alpha/beta-Hydrolases"/>
    <property type="match status" value="1"/>
</dbReference>
<protein>
    <submittedName>
        <fullName evidence="2">AB hydrolase superfamily</fullName>
    </submittedName>
</protein>
<organism evidence="2 3">
    <name type="scientific">Fusarium agapanthi</name>
    <dbReference type="NCBI Taxonomy" id="1803897"/>
    <lineage>
        <taxon>Eukaryota</taxon>
        <taxon>Fungi</taxon>
        <taxon>Dikarya</taxon>
        <taxon>Ascomycota</taxon>
        <taxon>Pezizomycotina</taxon>
        <taxon>Sordariomycetes</taxon>
        <taxon>Hypocreomycetidae</taxon>
        <taxon>Hypocreales</taxon>
        <taxon>Nectriaceae</taxon>
        <taxon>Fusarium</taxon>
        <taxon>Fusarium fujikuroi species complex</taxon>
    </lineage>
</organism>